<dbReference type="InterPro" id="IPR026989">
    <property type="entry name" value="TnpV"/>
</dbReference>
<evidence type="ECO:0000313" key="1">
    <source>
        <dbReference type="EMBL" id="SET27284.1"/>
    </source>
</evidence>
<dbReference type="OrthoDB" id="3267916at2"/>
<dbReference type="AlphaFoldDB" id="A0A1I0D519"/>
<gene>
    <name evidence="1" type="ORF">SAMN04489758_10516</name>
</gene>
<sequence length="117" mass="14181">MSKIEYSRVGDYYIPNLKIKSRSKVSLGKYGRMRLNYLKEQERAHHNALLMNNKLYDHLIEIDKQAYEMHDRLVEQYKEKRGITEELKQTNQMEWVRQMNMIKGIIEQIVYDVLIIM</sequence>
<dbReference type="Proteomes" id="UP000198558">
    <property type="component" value="Unassembled WGS sequence"/>
</dbReference>
<dbReference type="Pfam" id="PF14198">
    <property type="entry name" value="TnpV"/>
    <property type="match status" value="1"/>
</dbReference>
<accession>A0A1I0D519</accession>
<dbReference type="RefSeq" id="WP_092352567.1">
    <property type="nucleotide sequence ID" value="NZ_FOIN01000005.1"/>
</dbReference>
<reference evidence="2" key="1">
    <citation type="submission" date="2016-10" db="EMBL/GenBank/DDBJ databases">
        <authorList>
            <person name="Varghese N."/>
            <person name="Submissions S."/>
        </authorList>
    </citation>
    <scope>NUCLEOTIDE SEQUENCE [LARGE SCALE GENOMIC DNA]</scope>
    <source>
        <strain evidence="2">DSM 1551</strain>
    </source>
</reference>
<dbReference type="GeneID" id="78287745"/>
<keyword evidence="2" id="KW-1185">Reference proteome</keyword>
<organism evidence="1 2">
    <name type="scientific">Thomasclavelia cocleata</name>
    <dbReference type="NCBI Taxonomy" id="69824"/>
    <lineage>
        <taxon>Bacteria</taxon>
        <taxon>Bacillati</taxon>
        <taxon>Bacillota</taxon>
        <taxon>Erysipelotrichia</taxon>
        <taxon>Erysipelotrichales</taxon>
        <taxon>Coprobacillaceae</taxon>
        <taxon>Thomasclavelia</taxon>
    </lineage>
</organism>
<name>A0A1I0D519_9FIRM</name>
<proteinExistence type="predicted"/>
<dbReference type="EMBL" id="FOIN01000005">
    <property type="protein sequence ID" value="SET27284.1"/>
    <property type="molecule type" value="Genomic_DNA"/>
</dbReference>
<protein>
    <submittedName>
        <fullName evidence="1">Transposon-encoded protein TnpV</fullName>
    </submittedName>
</protein>
<evidence type="ECO:0000313" key="2">
    <source>
        <dbReference type="Proteomes" id="UP000198558"/>
    </source>
</evidence>